<evidence type="ECO:0000259" key="3">
    <source>
        <dbReference type="Pfam" id="PF03732"/>
    </source>
</evidence>
<keyword evidence="4" id="KW-0808">Transferase</keyword>
<protein>
    <submittedName>
        <fullName evidence="4">Reverse transcriptase domain-containing protein</fullName>
    </submittedName>
</protein>
<comment type="caution">
    <text evidence="4">The sequence shown here is derived from an EMBL/GenBank/DDBJ whole genome shotgun (WGS) entry which is preliminary data.</text>
</comment>
<name>A0ABQ5C8T5_9ASTR</name>
<dbReference type="EMBL" id="BQNB010014056">
    <property type="protein sequence ID" value="GJT23456.1"/>
    <property type="molecule type" value="Genomic_DNA"/>
</dbReference>
<dbReference type="Pfam" id="PF03732">
    <property type="entry name" value="Retrotrans_gag"/>
    <property type="match status" value="1"/>
</dbReference>
<keyword evidence="2" id="KW-0732">Signal</keyword>
<evidence type="ECO:0000256" key="1">
    <source>
        <dbReference type="SAM" id="MobiDB-lite"/>
    </source>
</evidence>
<reference evidence="4" key="2">
    <citation type="submission" date="2022-01" db="EMBL/GenBank/DDBJ databases">
        <authorList>
            <person name="Yamashiro T."/>
            <person name="Shiraishi A."/>
            <person name="Satake H."/>
            <person name="Nakayama K."/>
        </authorList>
    </citation>
    <scope>NUCLEOTIDE SEQUENCE</scope>
</reference>
<evidence type="ECO:0000313" key="5">
    <source>
        <dbReference type="Proteomes" id="UP001151760"/>
    </source>
</evidence>
<evidence type="ECO:0000256" key="2">
    <source>
        <dbReference type="SAM" id="SignalP"/>
    </source>
</evidence>
<keyword evidence="4" id="KW-0548">Nucleotidyltransferase</keyword>
<dbReference type="InterPro" id="IPR005162">
    <property type="entry name" value="Retrotrans_gag_dom"/>
</dbReference>
<feature type="domain" description="Retrotransposon gag" evidence="3">
    <location>
        <begin position="118"/>
        <end position="212"/>
    </location>
</feature>
<evidence type="ECO:0000313" key="4">
    <source>
        <dbReference type="EMBL" id="GJT23456.1"/>
    </source>
</evidence>
<feature type="signal peptide" evidence="2">
    <location>
        <begin position="1"/>
        <end position="22"/>
    </location>
</feature>
<reference evidence="4" key="1">
    <citation type="journal article" date="2022" name="Int. J. Mol. Sci.">
        <title>Draft Genome of Tanacetum Coccineum: Genomic Comparison of Closely Related Tanacetum-Family Plants.</title>
        <authorList>
            <person name="Yamashiro T."/>
            <person name="Shiraishi A."/>
            <person name="Nakayama K."/>
            <person name="Satake H."/>
        </authorList>
    </citation>
    <scope>NUCLEOTIDE SEQUENCE</scope>
</reference>
<proteinExistence type="predicted"/>
<feature type="region of interest" description="Disordered" evidence="1">
    <location>
        <begin position="32"/>
        <end position="52"/>
    </location>
</feature>
<keyword evidence="4" id="KW-0695">RNA-directed DNA polymerase</keyword>
<gene>
    <name evidence="4" type="ORF">Tco_0893393</name>
</gene>
<dbReference type="GO" id="GO:0003964">
    <property type="term" value="F:RNA-directed DNA polymerase activity"/>
    <property type="evidence" value="ECO:0007669"/>
    <property type="project" value="UniProtKB-KW"/>
</dbReference>
<organism evidence="4 5">
    <name type="scientific">Tanacetum coccineum</name>
    <dbReference type="NCBI Taxonomy" id="301880"/>
    <lineage>
        <taxon>Eukaryota</taxon>
        <taxon>Viridiplantae</taxon>
        <taxon>Streptophyta</taxon>
        <taxon>Embryophyta</taxon>
        <taxon>Tracheophyta</taxon>
        <taxon>Spermatophyta</taxon>
        <taxon>Magnoliopsida</taxon>
        <taxon>eudicotyledons</taxon>
        <taxon>Gunneridae</taxon>
        <taxon>Pentapetalae</taxon>
        <taxon>asterids</taxon>
        <taxon>campanulids</taxon>
        <taxon>Asterales</taxon>
        <taxon>Asteraceae</taxon>
        <taxon>Asteroideae</taxon>
        <taxon>Anthemideae</taxon>
        <taxon>Anthemidinae</taxon>
        <taxon>Tanacetum</taxon>
    </lineage>
</organism>
<feature type="chain" id="PRO_5047479597" evidence="2">
    <location>
        <begin position="23"/>
        <end position="239"/>
    </location>
</feature>
<dbReference type="Proteomes" id="UP001151760">
    <property type="component" value="Unassembled WGS sequence"/>
</dbReference>
<sequence length="239" mass="26751">MPPKRNSMSSTTIVQLITQCVADALLDYETNRNNGNGNGNRNGNGNNNRNGCHNSGSGSGRTLHTACGCTYKELLNCQPLNFKETKGTVGLAHWFEKMEYVFHISNCVVECQVKYATCTLLCGALTWCNSHVRTVGHGAVYEISWKSLMKMMIEAYCPRNEIQKLENKLWNLTVKGTDLASYIQHFQELAFLCSRMLLKESNKVKRFIWGLPDSIQGNVTSSKPTKLQEAIEIANSLMD</sequence>
<feature type="compositionally biased region" description="Low complexity" evidence="1">
    <location>
        <begin position="43"/>
        <end position="52"/>
    </location>
</feature>
<keyword evidence="5" id="KW-1185">Reference proteome</keyword>
<accession>A0ABQ5C8T5</accession>